<dbReference type="SUPFAM" id="SSF47413">
    <property type="entry name" value="lambda repressor-like DNA-binding domains"/>
    <property type="match status" value="1"/>
</dbReference>
<proteinExistence type="predicted"/>
<dbReference type="RefSeq" id="WP_078788012.1">
    <property type="nucleotide sequence ID" value="NZ_FMTO01000014.1"/>
</dbReference>
<accession>A0A1T4Q2W6</accession>
<dbReference type="EMBL" id="FUXA01000016">
    <property type="protein sequence ID" value="SJZ97841.1"/>
    <property type="molecule type" value="Genomic_DNA"/>
</dbReference>
<name>A0A1T4Q2W6_9FIRM</name>
<protein>
    <recommendedName>
        <fullName evidence="3">HTH cro/C1-type domain-containing protein</fullName>
    </recommendedName>
</protein>
<gene>
    <name evidence="1" type="ORF">SAMN02745110_02217</name>
</gene>
<organism evidence="1 2">
    <name type="scientific">Eubacterium ruminantium</name>
    <dbReference type="NCBI Taxonomy" id="42322"/>
    <lineage>
        <taxon>Bacteria</taxon>
        <taxon>Bacillati</taxon>
        <taxon>Bacillota</taxon>
        <taxon>Clostridia</taxon>
        <taxon>Eubacteriales</taxon>
        <taxon>Eubacteriaceae</taxon>
        <taxon>Eubacterium</taxon>
    </lineage>
</organism>
<evidence type="ECO:0000313" key="1">
    <source>
        <dbReference type="EMBL" id="SJZ97841.1"/>
    </source>
</evidence>
<keyword evidence="2" id="KW-1185">Reference proteome</keyword>
<dbReference type="InterPro" id="IPR010982">
    <property type="entry name" value="Lambda_DNA-bd_dom_sf"/>
</dbReference>
<evidence type="ECO:0000313" key="2">
    <source>
        <dbReference type="Proteomes" id="UP000189857"/>
    </source>
</evidence>
<dbReference type="Proteomes" id="UP000189857">
    <property type="component" value="Unassembled WGS sequence"/>
</dbReference>
<dbReference type="AlphaFoldDB" id="A0A1T4Q2W6"/>
<reference evidence="1 2" key="1">
    <citation type="submission" date="2017-02" db="EMBL/GenBank/DDBJ databases">
        <authorList>
            <person name="Peterson S.W."/>
        </authorList>
    </citation>
    <scope>NUCLEOTIDE SEQUENCE [LARGE SCALE GENOMIC DNA]</scope>
    <source>
        <strain evidence="1 2">ATCC 17233</strain>
    </source>
</reference>
<sequence>MIINDLIRDLMIEHEKTISDVVNITGCNIERVEDIVLRDLSPTPNEAQLIFEMFGVSLSEVISY</sequence>
<evidence type="ECO:0008006" key="3">
    <source>
        <dbReference type="Google" id="ProtNLM"/>
    </source>
</evidence>
<dbReference type="GO" id="GO:0003677">
    <property type="term" value="F:DNA binding"/>
    <property type="evidence" value="ECO:0007669"/>
    <property type="project" value="InterPro"/>
</dbReference>